<evidence type="ECO:0000313" key="3">
    <source>
        <dbReference type="Proteomes" id="UP000179807"/>
    </source>
</evidence>
<evidence type="ECO:0000256" key="1">
    <source>
        <dbReference type="SAM" id="Coils"/>
    </source>
</evidence>
<dbReference type="GO" id="GO:0005819">
    <property type="term" value="C:spindle"/>
    <property type="evidence" value="ECO:0007669"/>
    <property type="project" value="TreeGrafter"/>
</dbReference>
<reference evidence="2" key="1">
    <citation type="submission" date="2016-10" db="EMBL/GenBank/DDBJ databases">
        <authorList>
            <person name="Benchimol M."/>
            <person name="Almeida L.G."/>
            <person name="Vasconcelos A.T."/>
            <person name="Perreira-Neves A."/>
            <person name="Rosa I.A."/>
            <person name="Tasca T."/>
            <person name="Bogo M.R."/>
            <person name="de Souza W."/>
        </authorList>
    </citation>
    <scope>NUCLEOTIDE SEQUENCE [LARGE SCALE GENOMIC DNA]</scope>
    <source>
        <strain evidence="2">K</strain>
    </source>
</reference>
<keyword evidence="3" id="KW-1185">Reference proteome</keyword>
<dbReference type="AlphaFoldDB" id="A0A1J4JEP3"/>
<dbReference type="PANTHER" id="PTHR19321:SF41">
    <property type="entry name" value="FASCETTO-RELATED"/>
    <property type="match status" value="1"/>
</dbReference>
<dbReference type="GO" id="GO:0005737">
    <property type="term" value="C:cytoplasm"/>
    <property type="evidence" value="ECO:0007669"/>
    <property type="project" value="TreeGrafter"/>
</dbReference>
<dbReference type="GeneID" id="94830132"/>
<dbReference type="Gene3D" id="1.20.58.1520">
    <property type="match status" value="1"/>
</dbReference>
<name>A0A1J4JEP3_9EUKA</name>
<dbReference type="VEuPathDB" id="TrichDB:TRFO_10384"/>
<dbReference type="EMBL" id="MLAK01001226">
    <property type="protein sequence ID" value="OHS95732.1"/>
    <property type="molecule type" value="Genomic_DNA"/>
</dbReference>
<evidence type="ECO:0000313" key="2">
    <source>
        <dbReference type="EMBL" id="OHS95732.1"/>
    </source>
</evidence>
<sequence length="493" mass="57426">MDDLDFIQITISPQLSKMWDKLGLRPEERDAEFSSLQKLLINQYNIYLQTIQNRVQGTQDEVSILSVKLADLMKAYGYNQEEIDQSTEVPQDIPLLQKLQFLKANYETFQQNSKDRISKMESTINVINQYFDALEYPEELRGEYTTLGSTDLTRERLRRLSQKLDELKIEKQRRIDHIGRMKEKINDLAVELSISGEDEITQILRSNSVSASSMNEVENCLKKLTKLRADRVDMISQFAVEITHLWDALQVPQNERDIFLAQHSTLGSDVIDSCVKEIQHLTEIRDSQKKNLLESQKAELTSLWDSLHIPQELRILPNGNEIFGVIEQEIIRWKQFWVENHDLIETINKREKIIADFEACKDTSADPQRLTLRTHEGAKRLLTEEKIRKIYKSQLPKLDKKLIKMLRQYKKKKGEDFFWDGKPYISRLSTSVLRNEGIDNIARNANLLTSPKTDCHKYQTLPRKYSRPNSPRAQPQLGSKYFSFIPAASPSHK</sequence>
<comment type="caution">
    <text evidence="2">The sequence shown here is derived from an EMBL/GenBank/DDBJ whole genome shotgun (WGS) entry which is preliminary data.</text>
</comment>
<proteinExistence type="predicted"/>
<dbReference type="GO" id="GO:0000226">
    <property type="term" value="P:microtubule cytoskeleton organization"/>
    <property type="evidence" value="ECO:0007669"/>
    <property type="project" value="InterPro"/>
</dbReference>
<accession>A0A1J4JEP3</accession>
<organism evidence="2 3">
    <name type="scientific">Tritrichomonas foetus</name>
    <dbReference type="NCBI Taxonomy" id="1144522"/>
    <lineage>
        <taxon>Eukaryota</taxon>
        <taxon>Metamonada</taxon>
        <taxon>Parabasalia</taxon>
        <taxon>Tritrichomonadida</taxon>
        <taxon>Tritrichomonadidae</taxon>
        <taxon>Tritrichomonas</taxon>
    </lineage>
</organism>
<feature type="coiled-coil region" evidence="1">
    <location>
        <begin position="150"/>
        <end position="177"/>
    </location>
</feature>
<dbReference type="OrthoDB" id="642895at2759"/>
<dbReference type="RefSeq" id="XP_068348869.1">
    <property type="nucleotide sequence ID" value="XM_068495428.1"/>
</dbReference>
<gene>
    <name evidence="2" type="ORF">TRFO_10384</name>
</gene>
<keyword evidence="1" id="KW-0175">Coiled coil</keyword>
<dbReference type="Proteomes" id="UP000179807">
    <property type="component" value="Unassembled WGS sequence"/>
</dbReference>
<dbReference type="GO" id="GO:0008017">
    <property type="term" value="F:microtubule binding"/>
    <property type="evidence" value="ECO:0007669"/>
    <property type="project" value="InterPro"/>
</dbReference>
<dbReference type="InterPro" id="IPR007145">
    <property type="entry name" value="MAP65_Ase1_PRC1"/>
</dbReference>
<dbReference type="PANTHER" id="PTHR19321">
    <property type="entry name" value="PROTEIN REGULATOR OF CYTOKINESIS 1 PRC1-RELATED"/>
    <property type="match status" value="1"/>
</dbReference>
<evidence type="ECO:0008006" key="4">
    <source>
        <dbReference type="Google" id="ProtNLM"/>
    </source>
</evidence>
<dbReference type="Pfam" id="PF03999">
    <property type="entry name" value="MAP65_ASE1"/>
    <property type="match status" value="1"/>
</dbReference>
<protein>
    <recommendedName>
        <fullName evidence="4">Protein regulator of cytokinesis 1</fullName>
    </recommendedName>
</protein>